<sequence length="250" mass="28139">MKRVLFFIMAMCCLSLAHSLRAQDRATVADAIASLKYIMEAGKTTPYGFDIKYTYANESKPAILLDSLSGSIEIGGNNYYCRMDSTESIRNDRYSIIVFREDKLILLAIARPDSAVDPISNMQSMIVKSGAEKCKVSRKKSVKTIDITFLPGSPCKNLIMQIDTAAHHLLSVEYLLKSTLLLDPAAQQEGNMPEGYDEYAFVRTTFTNYHPLKPEDTRFKEEQYFYKEGAEYKPASAFSDYQVVLSTPNP</sequence>
<reference evidence="2 4" key="1">
    <citation type="submission" date="2016-11" db="EMBL/GenBank/DDBJ databases">
        <authorList>
            <person name="Jaros S."/>
            <person name="Januszkiewicz K."/>
            <person name="Wedrychowicz H."/>
        </authorList>
    </citation>
    <scope>NUCLEOTIDE SEQUENCE [LARGE SCALE GENOMIC DNA]</scope>
    <source>
        <strain evidence="2 4">DSM 784</strain>
    </source>
</reference>
<protein>
    <submittedName>
        <fullName evidence="2">Uncharacterized protein</fullName>
    </submittedName>
</protein>
<organism evidence="2 4">
    <name type="scientific">Chitinophaga sancti</name>
    <dbReference type="NCBI Taxonomy" id="1004"/>
    <lineage>
        <taxon>Bacteria</taxon>
        <taxon>Pseudomonadati</taxon>
        <taxon>Bacteroidota</taxon>
        <taxon>Chitinophagia</taxon>
        <taxon>Chitinophagales</taxon>
        <taxon>Chitinophagaceae</taxon>
        <taxon>Chitinophaga</taxon>
    </lineage>
</organism>
<evidence type="ECO:0000313" key="5">
    <source>
        <dbReference type="Proteomes" id="UP001326715"/>
    </source>
</evidence>
<feature type="chain" id="PRO_5012973059" evidence="1">
    <location>
        <begin position="23"/>
        <end position="250"/>
    </location>
</feature>
<evidence type="ECO:0000313" key="3">
    <source>
        <dbReference type="EMBL" id="WQG90772.1"/>
    </source>
</evidence>
<keyword evidence="1" id="KW-0732">Signal</keyword>
<evidence type="ECO:0000313" key="2">
    <source>
        <dbReference type="EMBL" id="SFW81987.1"/>
    </source>
</evidence>
<feature type="signal peptide" evidence="1">
    <location>
        <begin position="1"/>
        <end position="22"/>
    </location>
</feature>
<dbReference type="OrthoDB" id="651756at2"/>
<dbReference type="RefSeq" id="WP_143150873.1">
    <property type="nucleotide sequence ID" value="NZ_CP139972.1"/>
</dbReference>
<dbReference type="EMBL" id="CP140154">
    <property type="protein sequence ID" value="WQG90772.1"/>
    <property type="molecule type" value="Genomic_DNA"/>
</dbReference>
<reference evidence="3 5" key="2">
    <citation type="submission" date="2023-11" db="EMBL/GenBank/DDBJ databases">
        <title>MicrobeMod: A computational toolkit for identifying prokaryotic methylation and restriction-modification with nanopore sequencing.</title>
        <authorList>
            <person name="Crits-Christoph A."/>
            <person name="Kang S.C."/>
            <person name="Lee H."/>
            <person name="Ostrov N."/>
        </authorList>
    </citation>
    <scope>NUCLEOTIDE SEQUENCE [LARGE SCALE GENOMIC DNA]</scope>
    <source>
        <strain evidence="3 5">ATCC 23090</strain>
    </source>
</reference>
<evidence type="ECO:0000313" key="4">
    <source>
        <dbReference type="Proteomes" id="UP000183788"/>
    </source>
</evidence>
<dbReference type="Proteomes" id="UP001326715">
    <property type="component" value="Chromosome"/>
</dbReference>
<accession>A0A1K1SCA1</accession>
<gene>
    <name evidence="2" type="ORF">SAMN05661012_05176</name>
    <name evidence="3" type="ORF">SR876_04630</name>
</gene>
<dbReference type="AlphaFoldDB" id="A0A1K1SCA1"/>
<name>A0A1K1SCA1_9BACT</name>
<proteinExistence type="predicted"/>
<dbReference type="Proteomes" id="UP000183788">
    <property type="component" value="Unassembled WGS sequence"/>
</dbReference>
<dbReference type="STRING" id="1004.SAMN05661012_05176"/>
<dbReference type="EMBL" id="FPIZ01000020">
    <property type="protein sequence ID" value="SFW81987.1"/>
    <property type="molecule type" value="Genomic_DNA"/>
</dbReference>
<evidence type="ECO:0000256" key="1">
    <source>
        <dbReference type="SAM" id="SignalP"/>
    </source>
</evidence>
<keyword evidence="5" id="KW-1185">Reference proteome</keyword>